<comment type="caution">
    <text evidence="2">The sequence shown here is derived from an EMBL/GenBank/DDBJ whole genome shotgun (WGS) entry which is preliminary data.</text>
</comment>
<keyword evidence="1" id="KW-1133">Transmembrane helix</keyword>
<evidence type="ECO:0000256" key="1">
    <source>
        <dbReference type="SAM" id="Phobius"/>
    </source>
</evidence>
<evidence type="ECO:0000313" key="2">
    <source>
        <dbReference type="EMBL" id="GAA4203204.1"/>
    </source>
</evidence>
<feature type="transmembrane region" description="Helical" evidence="1">
    <location>
        <begin position="20"/>
        <end position="39"/>
    </location>
</feature>
<name>A0ABP8BBY8_9SPHI</name>
<proteinExistence type="predicted"/>
<evidence type="ECO:0000313" key="3">
    <source>
        <dbReference type="Proteomes" id="UP001501772"/>
    </source>
</evidence>
<sequence length="58" mass="6661">MPLDNPEKGFKAIATPAKESVAINFLLFMLLIVNTMQNWDKLRLRIGKNPIQFCIFPL</sequence>
<organism evidence="2 3">
    <name type="scientific">Pedobacter jeongneungensis</name>
    <dbReference type="NCBI Taxonomy" id="947309"/>
    <lineage>
        <taxon>Bacteria</taxon>
        <taxon>Pseudomonadati</taxon>
        <taxon>Bacteroidota</taxon>
        <taxon>Sphingobacteriia</taxon>
        <taxon>Sphingobacteriales</taxon>
        <taxon>Sphingobacteriaceae</taxon>
        <taxon>Pedobacter</taxon>
    </lineage>
</organism>
<dbReference type="EMBL" id="BAABBY010000004">
    <property type="protein sequence ID" value="GAA4203204.1"/>
    <property type="molecule type" value="Genomic_DNA"/>
</dbReference>
<reference evidence="3" key="1">
    <citation type="journal article" date="2019" name="Int. J. Syst. Evol. Microbiol.">
        <title>The Global Catalogue of Microorganisms (GCM) 10K type strain sequencing project: providing services to taxonomists for standard genome sequencing and annotation.</title>
        <authorList>
            <consortium name="The Broad Institute Genomics Platform"/>
            <consortium name="The Broad Institute Genome Sequencing Center for Infectious Disease"/>
            <person name="Wu L."/>
            <person name="Ma J."/>
        </authorList>
    </citation>
    <scope>NUCLEOTIDE SEQUENCE [LARGE SCALE GENOMIC DNA]</scope>
    <source>
        <strain evidence="3">JCM 17626</strain>
    </source>
</reference>
<accession>A0ABP8BBY8</accession>
<keyword evidence="3" id="KW-1185">Reference proteome</keyword>
<dbReference type="Proteomes" id="UP001501772">
    <property type="component" value="Unassembled WGS sequence"/>
</dbReference>
<gene>
    <name evidence="2" type="ORF">GCM10022289_19100</name>
</gene>
<keyword evidence="1" id="KW-0812">Transmembrane</keyword>
<keyword evidence="1" id="KW-0472">Membrane</keyword>
<protein>
    <submittedName>
        <fullName evidence="2">Uncharacterized protein</fullName>
    </submittedName>
</protein>